<organism evidence="1 2">
    <name type="scientific">Sistotremastrum niveocremeum HHB9708</name>
    <dbReference type="NCBI Taxonomy" id="1314777"/>
    <lineage>
        <taxon>Eukaryota</taxon>
        <taxon>Fungi</taxon>
        <taxon>Dikarya</taxon>
        <taxon>Basidiomycota</taxon>
        <taxon>Agaricomycotina</taxon>
        <taxon>Agaricomycetes</taxon>
        <taxon>Sistotremastrales</taxon>
        <taxon>Sistotremastraceae</taxon>
        <taxon>Sertulicium</taxon>
        <taxon>Sertulicium niveocremeum</taxon>
    </lineage>
</organism>
<name>A0A164V0C0_9AGAM</name>
<protein>
    <submittedName>
        <fullName evidence="1">Uncharacterized protein</fullName>
    </submittedName>
</protein>
<keyword evidence="2" id="KW-1185">Reference proteome</keyword>
<gene>
    <name evidence="1" type="ORF">SISNIDRAFT_485311</name>
</gene>
<sequence>MAVTSSNVKGPTIDKRWVKQALRNRGRVAEFKFHRRGLFSSIANGIDQAVHGVESGIKSVVGDVTSVAAAATGIKSVASGVTSAAVAVATDIKNGVNTAFHAAENATAFNKTETDNLKPISIQKDFPIINKDLECGPATGTISLDVDTEVKAQVVFGYVITGTAITPTICGNCSVSLPLDERNLQSPRSNV</sequence>
<reference evidence="1 2" key="1">
    <citation type="journal article" date="2016" name="Mol. Biol. Evol.">
        <title>Comparative Genomics of Early-Diverging Mushroom-Forming Fungi Provides Insights into the Origins of Lignocellulose Decay Capabilities.</title>
        <authorList>
            <person name="Nagy L.G."/>
            <person name="Riley R."/>
            <person name="Tritt A."/>
            <person name="Adam C."/>
            <person name="Daum C."/>
            <person name="Floudas D."/>
            <person name="Sun H."/>
            <person name="Yadav J.S."/>
            <person name="Pangilinan J."/>
            <person name="Larsson K.H."/>
            <person name="Matsuura K."/>
            <person name="Barry K."/>
            <person name="Labutti K."/>
            <person name="Kuo R."/>
            <person name="Ohm R.A."/>
            <person name="Bhattacharya S.S."/>
            <person name="Shirouzu T."/>
            <person name="Yoshinaga Y."/>
            <person name="Martin F.M."/>
            <person name="Grigoriev I.V."/>
            <person name="Hibbett D.S."/>
        </authorList>
    </citation>
    <scope>NUCLEOTIDE SEQUENCE [LARGE SCALE GENOMIC DNA]</scope>
    <source>
        <strain evidence="1 2">HHB9708</strain>
    </source>
</reference>
<dbReference type="OrthoDB" id="73875at2759"/>
<evidence type="ECO:0000313" key="2">
    <source>
        <dbReference type="Proteomes" id="UP000076722"/>
    </source>
</evidence>
<proteinExistence type="predicted"/>
<accession>A0A164V0C0</accession>
<dbReference type="Proteomes" id="UP000076722">
    <property type="component" value="Unassembled WGS sequence"/>
</dbReference>
<evidence type="ECO:0000313" key="1">
    <source>
        <dbReference type="EMBL" id="KZS93698.1"/>
    </source>
</evidence>
<dbReference type="AlphaFoldDB" id="A0A164V0C0"/>
<dbReference type="EMBL" id="KV419406">
    <property type="protein sequence ID" value="KZS93698.1"/>
    <property type="molecule type" value="Genomic_DNA"/>
</dbReference>